<dbReference type="NCBIfam" id="TIGR00871">
    <property type="entry name" value="zwf"/>
    <property type="match status" value="1"/>
</dbReference>
<evidence type="ECO:0000256" key="5">
    <source>
        <dbReference type="ARBA" id="ARBA00023002"/>
    </source>
</evidence>
<organism evidence="10 11">
    <name type="scientific">Pseudogemmobacter faecipullorum</name>
    <dbReference type="NCBI Taxonomy" id="2755041"/>
    <lineage>
        <taxon>Bacteria</taxon>
        <taxon>Pseudomonadati</taxon>
        <taxon>Pseudomonadota</taxon>
        <taxon>Alphaproteobacteria</taxon>
        <taxon>Rhodobacterales</taxon>
        <taxon>Paracoccaceae</taxon>
        <taxon>Pseudogemmobacter</taxon>
    </lineage>
</organism>
<comment type="function">
    <text evidence="7">Catalyzes the oxidation of glucose 6-phosphate to 6-phosphogluconolactone.</text>
</comment>
<comment type="pathway">
    <text evidence="1 7">Carbohydrate degradation; pentose phosphate pathway; D-ribulose 5-phosphate from D-glucose 6-phosphate (oxidative stage): step 1/3.</text>
</comment>
<dbReference type="PANTHER" id="PTHR23429">
    <property type="entry name" value="GLUCOSE-6-PHOSPHATE 1-DEHYDROGENASE G6PD"/>
    <property type="match status" value="1"/>
</dbReference>
<feature type="binding site" evidence="7">
    <location>
        <position position="235"/>
    </location>
    <ligand>
        <name>substrate</name>
    </ligand>
</feature>
<comment type="catalytic activity">
    <reaction evidence="7">
        <text>D-glucose 6-phosphate + NADP(+) = 6-phospho-D-glucono-1,5-lactone + NADPH + H(+)</text>
        <dbReference type="Rhea" id="RHEA:15841"/>
        <dbReference type="ChEBI" id="CHEBI:15378"/>
        <dbReference type="ChEBI" id="CHEBI:57783"/>
        <dbReference type="ChEBI" id="CHEBI:57955"/>
        <dbReference type="ChEBI" id="CHEBI:58349"/>
        <dbReference type="ChEBI" id="CHEBI:61548"/>
        <dbReference type="EC" id="1.1.1.49"/>
    </reaction>
</comment>
<dbReference type="SUPFAM" id="SSF55347">
    <property type="entry name" value="Glyceraldehyde-3-phosphate dehydrogenase-like, C-terminal domain"/>
    <property type="match status" value="1"/>
</dbReference>
<evidence type="ECO:0000256" key="1">
    <source>
        <dbReference type="ARBA" id="ARBA00004937"/>
    </source>
</evidence>
<keyword evidence="6 7" id="KW-0119">Carbohydrate metabolism</keyword>
<dbReference type="Pfam" id="PF00479">
    <property type="entry name" value="G6PD_N"/>
    <property type="match status" value="1"/>
</dbReference>
<comment type="similarity">
    <text evidence="2 7">Belongs to the glucose-6-phosphate dehydrogenase family.</text>
</comment>
<evidence type="ECO:0000256" key="7">
    <source>
        <dbReference type="HAMAP-Rule" id="MF_00966"/>
    </source>
</evidence>
<evidence type="ECO:0000256" key="3">
    <source>
        <dbReference type="ARBA" id="ARBA00022526"/>
    </source>
</evidence>
<protein>
    <recommendedName>
        <fullName evidence="7">Glucose-6-phosphate 1-dehydrogenase</fullName>
        <shortName evidence="7">G6PD</shortName>
        <ecNumber evidence="7">1.1.1.49</ecNumber>
    </recommendedName>
</protein>
<feature type="binding site" evidence="7">
    <location>
        <begin position="94"/>
        <end position="95"/>
    </location>
    <ligand>
        <name>NADP(+)</name>
        <dbReference type="ChEBI" id="CHEBI:58349"/>
    </ligand>
</feature>
<evidence type="ECO:0000256" key="2">
    <source>
        <dbReference type="ARBA" id="ARBA00009975"/>
    </source>
</evidence>
<dbReference type="Gene3D" id="3.30.360.10">
    <property type="entry name" value="Dihydrodipicolinate Reductase, domain 2"/>
    <property type="match status" value="1"/>
</dbReference>
<dbReference type="Gene3D" id="3.40.50.720">
    <property type="entry name" value="NAD(P)-binding Rossmann-like Domain"/>
    <property type="match status" value="1"/>
</dbReference>
<dbReference type="PANTHER" id="PTHR23429:SF0">
    <property type="entry name" value="GLUCOSE-6-PHOSPHATE 1-DEHYDROGENASE"/>
    <property type="match status" value="1"/>
</dbReference>
<accession>A0ABS8CMC0</accession>
<keyword evidence="4 7" id="KW-0521">NADP</keyword>
<name>A0ABS8CMC0_9RHOB</name>
<keyword evidence="3 7" id="KW-0313">Glucose metabolism</keyword>
<evidence type="ECO:0000313" key="10">
    <source>
        <dbReference type="EMBL" id="MCB5410517.1"/>
    </source>
</evidence>
<dbReference type="SUPFAM" id="SSF51735">
    <property type="entry name" value="NAD(P)-binding Rossmann-fold domains"/>
    <property type="match status" value="1"/>
</dbReference>
<evidence type="ECO:0000259" key="9">
    <source>
        <dbReference type="Pfam" id="PF02781"/>
    </source>
</evidence>
<dbReference type="InterPro" id="IPR036291">
    <property type="entry name" value="NAD(P)-bd_dom_sf"/>
</dbReference>
<feature type="binding site" evidence="7">
    <location>
        <position position="331"/>
    </location>
    <ligand>
        <name>substrate</name>
    </ligand>
</feature>
<dbReference type="Pfam" id="PF02781">
    <property type="entry name" value="G6PD_C"/>
    <property type="match status" value="1"/>
</dbReference>
<evidence type="ECO:0000313" key="11">
    <source>
        <dbReference type="Proteomes" id="UP001198571"/>
    </source>
</evidence>
<dbReference type="PRINTS" id="PR00079">
    <property type="entry name" value="G6PDHDRGNASE"/>
</dbReference>
<comment type="caution">
    <text evidence="7">Lacks conserved residue(s) required for the propagation of feature annotation.</text>
</comment>
<dbReference type="InterPro" id="IPR022675">
    <property type="entry name" value="G6P_DH_C"/>
</dbReference>
<dbReference type="HAMAP" id="MF_00966">
    <property type="entry name" value="G6PD"/>
    <property type="match status" value="1"/>
</dbReference>
<dbReference type="PROSITE" id="PS00069">
    <property type="entry name" value="G6P_DEHYDROGENASE"/>
    <property type="match status" value="1"/>
</dbReference>
<feature type="domain" description="Glucose-6-phosphate dehydrogenase NAD-binding" evidence="8">
    <location>
        <begin position="14"/>
        <end position="187"/>
    </location>
</feature>
<comment type="caution">
    <text evidence="10">The sequence shown here is derived from an EMBL/GenBank/DDBJ whole genome shotgun (WGS) entry which is preliminary data.</text>
</comment>
<feature type="domain" description="Glucose-6-phosphate dehydrogenase C-terminal" evidence="9">
    <location>
        <begin position="189"/>
        <end position="480"/>
    </location>
</feature>
<sequence length="484" mass="54514">MASRVIPVEVFDLVIFGGTGDLARRKILPGLYLRWLAGQIPAEARIIGAARGELDDQGFRDFVAASIEEFVARDRKDKAAIKGFLERLHYVAIDVTGEKGWKDLKALGREGAVQAFYFSVAPALFGAIAERLRSYEIAGAEARIVVEKPFGRDLASARALNATLAQHFEEGQIYRIDHYLGKETVQNLMAVRFANILFEPLWKSEYIDHVQITVAETVGVEGRGAYYDKSGAMRDMVQNHIMQLLCLIAMEPPYHFDPDAVRDEKLKVIRALDPVKPEDIVRGQYLAGAGEGSYLEHSGNKDSRTESYIALKVHISNWRWKGTPFYLRTGKRLRARESEIAITFREPPHSIFDDHSGWRENVLVIRLQPDEGMNLKVMIKEPGPGGMRLTQVPLDMSFAEALANTMEDVPDAYERLIMDVIRGNQTLFMRGDEVEAAWAWTDPIIQGWEARGDRPQGYDPGTSGPEDALMLMHRDGRRWRGIGQ</sequence>
<feature type="binding site" evidence="7">
    <location>
        <begin position="17"/>
        <end position="24"/>
    </location>
    <ligand>
        <name>NADP(+)</name>
        <dbReference type="ChEBI" id="CHEBI:58349"/>
    </ligand>
</feature>
<proteinExistence type="inferred from homology"/>
<dbReference type="InterPro" id="IPR001282">
    <property type="entry name" value="G6P_DH"/>
</dbReference>
<feature type="binding site" evidence="7">
    <location>
        <position position="216"/>
    </location>
    <ligand>
        <name>substrate</name>
    </ligand>
</feature>
<dbReference type="EMBL" id="JACDXX010000009">
    <property type="protein sequence ID" value="MCB5410517.1"/>
    <property type="molecule type" value="Genomic_DNA"/>
</dbReference>
<feature type="binding site" evidence="7">
    <location>
        <position position="51"/>
    </location>
    <ligand>
        <name>NADP(+)</name>
        <dbReference type="ChEBI" id="CHEBI:58349"/>
    </ligand>
</feature>
<dbReference type="InterPro" id="IPR022674">
    <property type="entry name" value="G6P_DH_NAD-bd"/>
</dbReference>
<dbReference type="PIRSF" id="PIRSF000110">
    <property type="entry name" value="G6PD"/>
    <property type="match status" value="1"/>
</dbReference>
<feature type="binding site" evidence="7">
    <location>
        <position position="178"/>
    </location>
    <ligand>
        <name>substrate</name>
    </ligand>
</feature>
<feature type="binding site" evidence="7">
    <location>
        <position position="148"/>
    </location>
    <ligand>
        <name>NADP(+)</name>
        <dbReference type="ChEBI" id="CHEBI:58349"/>
    </ligand>
</feature>
<feature type="binding site" evidence="7">
    <location>
        <position position="182"/>
    </location>
    <ligand>
        <name>substrate</name>
    </ligand>
</feature>
<gene>
    <name evidence="7 10" type="primary">zwf</name>
    <name evidence="10" type="ORF">H0485_10950</name>
</gene>
<dbReference type="Proteomes" id="UP001198571">
    <property type="component" value="Unassembled WGS sequence"/>
</dbReference>
<keyword evidence="11" id="KW-1185">Reference proteome</keyword>
<dbReference type="RefSeq" id="WP_226935501.1">
    <property type="nucleotide sequence ID" value="NZ_JACDXX010000009.1"/>
</dbReference>
<reference evidence="10 11" key="1">
    <citation type="submission" date="2020-07" db="EMBL/GenBank/DDBJ databases">
        <title>Pseudogemmobacter sp. nov., isolated from poultry manure in Taiwan.</title>
        <authorList>
            <person name="Lin S.-Y."/>
            <person name="Tang Y.-S."/>
            <person name="Young C.-C."/>
        </authorList>
    </citation>
    <scope>NUCLEOTIDE SEQUENCE [LARGE SCALE GENOMIC DNA]</scope>
    <source>
        <strain evidence="10 11">CC-YST710</strain>
    </source>
</reference>
<feature type="active site" description="Proton acceptor" evidence="7">
    <location>
        <position position="240"/>
    </location>
</feature>
<evidence type="ECO:0000256" key="4">
    <source>
        <dbReference type="ARBA" id="ARBA00022857"/>
    </source>
</evidence>
<evidence type="ECO:0000256" key="6">
    <source>
        <dbReference type="ARBA" id="ARBA00023277"/>
    </source>
</evidence>
<dbReference type="EC" id="1.1.1.49" evidence="7"/>
<keyword evidence="5 7" id="KW-0560">Oxidoreductase</keyword>
<dbReference type="InterPro" id="IPR019796">
    <property type="entry name" value="G6P_DH_AS"/>
</dbReference>
<evidence type="ECO:0000259" key="8">
    <source>
        <dbReference type="Pfam" id="PF00479"/>
    </source>
</evidence>